<dbReference type="PROSITE" id="PS51257">
    <property type="entry name" value="PROKAR_LIPOPROTEIN"/>
    <property type="match status" value="1"/>
</dbReference>
<dbReference type="Proteomes" id="UP000317977">
    <property type="component" value="Unassembled WGS sequence"/>
</dbReference>
<dbReference type="AlphaFoldDB" id="A0A5C6EPP5"/>
<gene>
    <name evidence="1" type="ORF">Poly59_39430</name>
</gene>
<dbReference type="Gene3D" id="3.30.565.60">
    <property type="match status" value="1"/>
</dbReference>
<proteinExistence type="predicted"/>
<organism evidence="1 2">
    <name type="scientific">Rubripirellula reticaptiva</name>
    <dbReference type="NCBI Taxonomy" id="2528013"/>
    <lineage>
        <taxon>Bacteria</taxon>
        <taxon>Pseudomonadati</taxon>
        <taxon>Planctomycetota</taxon>
        <taxon>Planctomycetia</taxon>
        <taxon>Pirellulales</taxon>
        <taxon>Pirellulaceae</taxon>
        <taxon>Rubripirellula</taxon>
    </lineage>
</organism>
<protein>
    <submittedName>
        <fullName evidence="1">Uncharacterized protein</fullName>
    </submittedName>
</protein>
<dbReference type="Pfam" id="PF13749">
    <property type="entry name" value="HATPase_c_4"/>
    <property type="match status" value="1"/>
</dbReference>
<keyword evidence="2" id="KW-1185">Reference proteome</keyword>
<dbReference type="EMBL" id="SJPX01000004">
    <property type="protein sequence ID" value="TWU49329.1"/>
    <property type="molecule type" value="Genomic_DNA"/>
</dbReference>
<evidence type="ECO:0000313" key="2">
    <source>
        <dbReference type="Proteomes" id="UP000317977"/>
    </source>
</evidence>
<accession>A0A5C6EPP5</accession>
<sequence length="645" mass="71526">MTGDEFRLFERGSWVYPHPVALSCGRIIRSRSEETLLDALLKGAEILARYLASVSLASYSVREDATEAPELFAKLDGHLAFGHFLSVTQQTAKLKCNHPAKPYLKSGFSSDDGSKDARPTDDALTKLLNLRNELGHDLNSINRARAISILKEQAPQTLLVAALTGVQGLLQLPLFVVEDIRFTKGNTIGQRLMLMGDGADPPPESIELSSPLHDDGDPYIGFSDSVYVLAPMLVWRVSHKTANYKLFIFDTILSDSVKYKAVEVSTYESQDNETNDFHSILAGNTRQAESLTLADGRSFAKEWSERRRALEAARENLQGRIQWDSLSTDTMNWYASKLATEGDTRSPQEIIHSRLLDDRDSLNAADTNQLQMLFGTDAAILKTLGRELIDLRAVMTVGERWDERVESHSNVIDCLKKSVEFFSKYIGVYGVTLDGLKATSGSADYLAMREALVNLFIHQDFADQRAAAQVEIQPEQVVCFNPGKSLTNTKALVEGGKSVCRNPLVARALRLIGFAELAGSGLRQLQHAWRTQKRRPPQMESNPSANTFTLTLDWRTVPDNYNEFWKDRLGVKLSPSEATILNLSVDGLSVEQAASATGLPLDSAQEAIDTLIRQQLVDEQKKRFVIKSHLRELLQGNGEEGGANV</sequence>
<dbReference type="PANTHER" id="PTHR30595:SF6">
    <property type="entry name" value="SCHLAFEN ALBA-2 DOMAIN-CONTAINING PROTEIN"/>
    <property type="match status" value="1"/>
</dbReference>
<dbReference type="InterPro" id="IPR038475">
    <property type="entry name" value="RecG_C_sf"/>
</dbReference>
<dbReference type="PANTHER" id="PTHR30595">
    <property type="entry name" value="GLPR-RELATED TRANSCRIPTIONAL REPRESSOR"/>
    <property type="match status" value="1"/>
</dbReference>
<evidence type="ECO:0000313" key="1">
    <source>
        <dbReference type="EMBL" id="TWU49329.1"/>
    </source>
</evidence>
<reference evidence="1 2" key="1">
    <citation type="submission" date="2019-02" db="EMBL/GenBank/DDBJ databases">
        <title>Deep-cultivation of Planctomycetes and their phenomic and genomic characterization uncovers novel biology.</title>
        <authorList>
            <person name="Wiegand S."/>
            <person name="Jogler M."/>
            <person name="Boedeker C."/>
            <person name="Pinto D."/>
            <person name="Vollmers J."/>
            <person name="Rivas-Marin E."/>
            <person name="Kohn T."/>
            <person name="Peeters S.H."/>
            <person name="Heuer A."/>
            <person name="Rast P."/>
            <person name="Oberbeckmann S."/>
            <person name="Bunk B."/>
            <person name="Jeske O."/>
            <person name="Meyerdierks A."/>
            <person name="Storesund J.E."/>
            <person name="Kallscheuer N."/>
            <person name="Luecker S."/>
            <person name="Lage O.M."/>
            <person name="Pohl T."/>
            <person name="Merkel B.J."/>
            <person name="Hornburger P."/>
            <person name="Mueller R.-W."/>
            <person name="Bruemmer F."/>
            <person name="Labrenz M."/>
            <person name="Spormann A.M."/>
            <person name="Op Den Camp H."/>
            <person name="Overmann J."/>
            <person name="Amann R."/>
            <person name="Jetten M.S.M."/>
            <person name="Mascher T."/>
            <person name="Medema M.H."/>
            <person name="Devos D.P."/>
            <person name="Kaster A.-K."/>
            <person name="Ovreas L."/>
            <person name="Rohde M."/>
            <person name="Galperin M.Y."/>
            <person name="Jogler C."/>
        </authorList>
    </citation>
    <scope>NUCLEOTIDE SEQUENCE [LARGE SCALE GENOMIC DNA]</scope>
    <source>
        <strain evidence="1 2">Poly59</strain>
    </source>
</reference>
<comment type="caution">
    <text evidence="1">The sequence shown here is derived from an EMBL/GenBank/DDBJ whole genome shotgun (WGS) entry which is preliminary data.</text>
</comment>
<name>A0A5C6EPP5_9BACT</name>